<dbReference type="Proteomes" id="UP001190700">
    <property type="component" value="Unassembled WGS sequence"/>
</dbReference>
<dbReference type="EMBL" id="LGRX02014609">
    <property type="protein sequence ID" value="KAK3264348.1"/>
    <property type="molecule type" value="Genomic_DNA"/>
</dbReference>
<reference evidence="2 3" key="1">
    <citation type="journal article" date="2015" name="Genome Biol. Evol.">
        <title>Comparative Genomics of a Bacterivorous Green Alga Reveals Evolutionary Causalities and Consequences of Phago-Mixotrophic Mode of Nutrition.</title>
        <authorList>
            <person name="Burns J.A."/>
            <person name="Paasch A."/>
            <person name="Narechania A."/>
            <person name="Kim E."/>
        </authorList>
    </citation>
    <scope>NUCLEOTIDE SEQUENCE [LARGE SCALE GENOMIC DNA]</scope>
    <source>
        <strain evidence="2 3">PLY_AMNH</strain>
    </source>
</reference>
<evidence type="ECO:0000256" key="1">
    <source>
        <dbReference type="SAM" id="Coils"/>
    </source>
</evidence>
<accession>A0AAE0KXE9</accession>
<name>A0AAE0KXE9_9CHLO</name>
<gene>
    <name evidence="2" type="ORF">CYMTET_26904</name>
</gene>
<dbReference type="AlphaFoldDB" id="A0AAE0KXE9"/>
<sequence>MELASIAVQTGDHAADVPKRAKLLEVERKAKYGPLSTVLVGVCCEHKGDNTGRQGLTAGFKLSWSLRTKVEQGLGEGYALTTGEAMALGNKFKAQCLCEQDLHDLWTARGYANDALLGELTSLEDQGLPKHTAIFSMSSVSSPIALPNKWQTNKDTEQKAAHETEGNLDKNIYEGLGDTATIIEMGVAYLWYYECGFGFSSVKEVVDDVWDMPPRYDHIEQELLQLIQDPRPLLDGKEATWRSPTRTGLYHHMFGADVKRPKPVIANGIREYLASEPNEVFLLAAGLMTVCIRECLRVFRNFSKTQLASQGGAALRKEVVPVEVREALPKIPPSNSEIESLLGRYKQEKRKKYNQKPRTAEVQVQSRSLGFYHETGSMETLTPTVLRYAMQETKRREPEERLKKQLGRLELEQLELEQLELEQLEQLELEQLELELLEQLELGQLELEQLEQLGQLQLEQLQQLELLELLSSWSWSSWSWSCWST</sequence>
<keyword evidence="3" id="KW-1185">Reference proteome</keyword>
<keyword evidence="1" id="KW-0175">Coiled coil</keyword>
<protein>
    <submittedName>
        <fullName evidence="2">Uncharacterized protein</fullName>
    </submittedName>
</protein>
<evidence type="ECO:0000313" key="2">
    <source>
        <dbReference type="EMBL" id="KAK3264348.1"/>
    </source>
</evidence>
<comment type="caution">
    <text evidence="2">The sequence shown here is derived from an EMBL/GenBank/DDBJ whole genome shotgun (WGS) entry which is preliminary data.</text>
</comment>
<feature type="coiled-coil region" evidence="1">
    <location>
        <begin position="399"/>
        <end position="467"/>
    </location>
</feature>
<organism evidence="2 3">
    <name type="scientific">Cymbomonas tetramitiformis</name>
    <dbReference type="NCBI Taxonomy" id="36881"/>
    <lineage>
        <taxon>Eukaryota</taxon>
        <taxon>Viridiplantae</taxon>
        <taxon>Chlorophyta</taxon>
        <taxon>Pyramimonadophyceae</taxon>
        <taxon>Pyramimonadales</taxon>
        <taxon>Pyramimonadaceae</taxon>
        <taxon>Cymbomonas</taxon>
    </lineage>
</organism>
<proteinExistence type="predicted"/>
<evidence type="ECO:0000313" key="3">
    <source>
        <dbReference type="Proteomes" id="UP001190700"/>
    </source>
</evidence>